<dbReference type="PANTHER" id="PTHR11679">
    <property type="entry name" value="VESICLE PROTEIN SORTING-ASSOCIATED"/>
    <property type="match status" value="1"/>
</dbReference>
<dbReference type="Gene3D" id="3.40.50.2060">
    <property type="match status" value="1"/>
</dbReference>
<dbReference type="InterPro" id="IPR043127">
    <property type="entry name" value="Sec-1-like_dom3a"/>
</dbReference>
<evidence type="ECO:0000313" key="3">
    <source>
        <dbReference type="EMBL" id="KAJ3227967.1"/>
    </source>
</evidence>
<organism evidence="3 4">
    <name type="scientific">Clydaea vesicula</name>
    <dbReference type="NCBI Taxonomy" id="447962"/>
    <lineage>
        <taxon>Eukaryota</taxon>
        <taxon>Fungi</taxon>
        <taxon>Fungi incertae sedis</taxon>
        <taxon>Chytridiomycota</taxon>
        <taxon>Chytridiomycota incertae sedis</taxon>
        <taxon>Chytridiomycetes</taxon>
        <taxon>Lobulomycetales</taxon>
        <taxon>Lobulomycetaceae</taxon>
        <taxon>Clydaea</taxon>
    </lineage>
</organism>
<feature type="region of interest" description="Disordered" evidence="2">
    <location>
        <begin position="791"/>
        <end position="830"/>
    </location>
</feature>
<evidence type="ECO:0000256" key="2">
    <source>
        <dbReference type="SAM" id="MobiDB-lite"/>
    </source>
</evidence>
<comment type="caution">
    <text evidence="3">The sequence shown here is derived from an EMBL/GenBank/DDBJ whole genome shotgun (WGS) entry which is preliminary data.</text>
</comment>
<dbReference type="Proteomes" id="UP001211065">
    <property type="component" value="Unassembled WGS sequence"/>
</dbReference>
<evidence type="ECO:0000256" key="1">
    <source>
        <dbReference type="ARBA" id="ARBA00009884"/>
    </source>
</evidence>
<dbReference type="AlphaFoldDB" id="A0AAD5U940"/>
<dbReference type="InterPro" id="IPR027482">
    <property type="entry name" value="Sec1-like_dom2"/>
</dbReference>
<feature type="region of interest" description="Disordered" evidence="2">
    <location>
        <begin position="612"/>
        <end position="768"/>
    </location>
</feature>
<accession>A0AAD5U940</accession>
<feature type="region of interest" description="Disordered" evidence="2">
    <location>
        <begin position="515"/>
        <end position="534"/>
    </location>
</feature>
<dbReference type="SUPFAM" id="SSF56815">
    <property type="entry name" value="Sec1/munc18-like (SM) proteins"/>
    <property type="match status" value="1"/>
</dbReference>
<dbReference type="InterPro" id="IPR043154">
    <property type="entry name" value="Sec-1-like_dom1"/>
</dbReference>
<comment type="similarity">
    <text evidence="1">Belongs to the STXBP/unc-18/SEC1 family.</text>
</comment>
<dbReference type="EMBL" id="JADGJW010000008">
    <property type="protein sequence ID" value="KAJ3227967.1"/>
    <property type="molecule type" value="Genomic_DNA"/>
</dbReference>
<dbReference type="GO" id="GO:0016192">
    <property type="term" value="P:vesicle-mediated transport"/>
    <property type="evidence" value="ECO:0007669"/>
    <property type="project" value="InterPro"/>
</dbReference>
<reference evidence="3" key="1">
    <citation type="submission" date="2020-05" db="EMBL/GenBank/DDBJ databases">
        <title>Phylogenomic resolution of chytrid fungi.</title>
        <authorList>
            <person name="Stajich J.E."/>
            <person name="Amses K."/>
            <person name="Simmons R."/>
            <person name="Seto K."/>
            <person name="Myers J."/>
            <person name="Bonds A."/>
            <person name="Quandt C.A."/>
            <person name="Barry K."/>
            <person name="Liu P."/>
            <person name="Grigoriev I."/>
            <person name="Longcore J.E."/>
            <person name="James T.Y."/>
        </authorList>
    </citation>
    <scope>NUCLEOTIDE SEQUENCE</scope>
    <source>
        <strain evidence="3">JEL0476</strain>
    </source>
</reference>
<name>A0AAD5U940_9FUNG</name>
<dbReference type="InterPro" id="IPR001619">
    <property type="entry name" value="Sec1-like"/>
</dbReference>
<proteinExistence type="inferred from homology"/>
<keyword evidence="4" id="KW-1185">Reference proteome</keyword>
<dbReference type="Gene3D" id="1.25.40.60">
    <property type="match status" value="1"/>
</dbReference>
<dbReference type="Gene3D" id="3.90.830.10">
    <property type="entry name" value="Syntaxin Binding Protein 1, Chain A, domain 2"/>
    <property type="match status" value="1"/>
</dbReference>
<feature type="compositionally biased region" description="Basic and acidic residues" evidence="2">
    <location>
        <begin position="700"/>
        <end position="722"/>
    </location>
</feature>
<feature type="compositionally biased region" description="Low complexity" evidence="2">
    <location>
        <begin position="523"/>
        <end position="534"/>
    </location>
</feature>
<feature type="compositionally biased region" description="Polar residues" evidence="2">
    <location>
        <begin position="738"/>
        <end position="768"/>
    </location>
</feature>
<protein>
    <submittedName>
        <fullName evidence="3">Vacuolar sorting protein VPS33/slp1</fullName>
    </submittedName>
</protein>
<evidence type="ECO:0000313" key="4">
    <source>
        <dbReference type="Proteomes" id="UP001211065"/>
    </source>
</evidence>
<dbReference type="Gene3D" id="3.40.50.1910">
    <property type="match status" value="1"/>
</dbReference>
<sequence length="830" mass="94708">MYSSLKACVKSRLLDDMIKINTGSYKILIIDEISLKLLNSVLTMSEIQDHQFALVETLSKRRKAYLDYDAIYFIEPTIHNIQLVIDDFQALERLIFSLERPSTTYLLYNPPTPLSLKTELNLIAKKLSFVFGVLNEFPLIKFYNPPTIRNIQNNFCNTVGFALLEELKELKKLTIQFGDNKPDNEKATVIIMDRGIDVAATFLHEFTYQSVFEKVCVGHTFQAMLADLVGFEENSKIRWDGEGSVNGFVTLDEKDPVWSEIRHKHIADAMDYLAENVQKFTTGNKAAQFAQQNLKNSNNSLAQISQLQTALSALPEFQEQKARFSLHTDLCKKCMDEYNSRKLENVSRVEQELVTGETNEGKSSRLSVNSLYSLFDDPKIEKEEKLRLALLYLISKNGMTEDERERLLQHKNLLLNDSEKQAITNLSLLGVKLSVSYDKSRDYVNPFFHLNRKSGVRDKKFDNCRFIPSLKAIAQDQIKGTLDEKLFPYIEKPVSVASTNGNVLQSPALRNTKASWATKRQPSVGSNSSGSTLSSVKELKVTGPRIILFVLGGISYSEIRSAYEIMEETNREVIIGSTSINSPYEFINLAKFLHRPSPPTTQMILQSEKQLAPFHPPPSVSQKHQRGDSRLQDVNSLGRRDQSSSQVSDRGRMGSSEFRNENRSRSKSKNRNQLQNFRAPPRSDPANAPRQGKSPPRQQVENRHQYDGRQLYENRVQGEPRQQRYQNAEVDNNYYAERSSSNDPRFESPRTSPYNSRSNSGNNLNVNSAIDYRSKSSPHLNEDYRKVDRFVQPLDQRLQGMDLHRGASSNSTSGDSVKEKEKKSRWWKKG</sequence>
<gene>
    <name evidence="3" type="primary">SEC1_3</name>
    <name evidence="3" type="ORF">HK099_007836</name>
</gene>
<dbReference type="Pfam" id="PF00995">
    <property type="entry name" value="Sec1"/>
    <property type="match status" value="1"/>
</dbReference>
<dbReference type="InterPro" id="IPR036045">
    <property type="entry name" value="Sec1-like_sf"/>
</dbReference>